<reference evidence="2" key="1">
    <citation type="submission" date="2025-08" db="UniProtKB">
        <authorList>
            <consortium name="RefSeq"/>
        </authorList>
    </citation>
    <scope>IDENTIFICATION</scope>
    <source>
        <strain evidence="2">Tuebingen</strain>
        <tissue evidence="2">Fibroblasts and whole tissue</tissue>
    </source>
</reference>
<dbReference type="RefSeq" id="XP_073776340.1">
    <property type="nucleotide sequence ID" value="XM_073920239.1"/>
</dbReference>
<accession>A0AC58H2Z1</accession>
<keyword evidence="2" id="KW-0675">Receptor</keyword>
<protein>
    <submittedName>
        <fullName evidence="2">5-hydroxytryptamine receptor 1D isoform X1</fullName>
    </submittedName>
</protein>
<gene>
    <name evidence="2" type="primary">LOC101886918</name>
</gene>
<keyword evidence="1" id="KW-1185">Reference proteome</keyword>
<evidence type="ECO:0000313" key="1">
    <source>
        <dbReference type="Proteomes" id="UP000000437"/>
    </source>
</evidence>
<name>A0AC58H2Z1_DANRE</name>
<sequence length="506" mass="56056">MESSGGHDDEWLSSDESEFTLHPSVNNSTVPPQTLLVLETLMVFMSLAAVMGNALVIVIVAATKTFHTVTSVLIINLAISDFFVGIGVMPFVAVSIMNNGWVNCKNLCLFVGYTSSVCCTASILTLAAIALDRYFSIVDCLRYDSRCTVWRAGSAVLWIWLQAMVTCCPPLLGWSTIAYVAPVFSCTVIWANSPSYTVTTACFSFLLPAVIILFCYAKIVRVARYHSRRIHSLEEHLQRSRSNLNLSLIDSNTPSRLVYHVSGRFVMDRLEENAPDAPAIGRFQSFLTQIHPQHLNQPHHHGVLRLFLIIGAFFLCWTPYISVALVQAIETSLSRPNSLIPPSAVTFSYWLVLFNSDINPLLYALLSKRFQGALQSLRWKIHGRLRSILGSGEKERSVGGGESDPTNGTTQSSSRNGADLSYPSVISLSSQFPNSFSEQLNSSPLANSCRPVCDKCCGERLRGVDHLQVPSKQRERSRLPYSAATKKKQATFFYGQITVRVEHDIS</sequence>
<proteinExistence type="predicted"/>
<organism evidence="1 2">
    <name type="scientific">Danio rerio</name>
    <name type="common">Zebrafish</name>
    <name type="synonym">Brachydanio rerio</name>
    <dbReference type="NCBI Taxonomy" id="7955"/>
    <lineage>
        <taxon>Eukaryota</taxon>
        <taxon>Metazoa</taxon>
        <taxon>Chordata</taxon>
        <taxon>Craniata</taxon>
        <taxon>Vertebrata</taxon>
        <taxon>Euteleostomi</taxon>
        <taxon>Actinopterygii</taxon>
        <taxon>Neopterygii</taxon>
        <taxon>Teleostei</taxon>
        <taxon>Ostariophysi</taxon>
        <taxon>Cypriniformes</taxon>
        <taxon>Danionidae</taxon>
        <taxon>Danioninae</taxon>
        <taxon>Danio</taxon>
    </lineage>
</organism>
<dbReference type="Proteomes" id="UP000000437">
    <property type="component" value="Chromosome 13"/>
</dbReference>
<evidence type="ECO:0000313" key="2">
    <source>
        <dbReference type="RefSeq" id="XP_073776340.1"/>
    </source>
</evidence>